<comment type="caution">
    <text evidence="6">The sequence shown here is derived from an EMBL/GenBank/DDBJ whole genome shotgun (WGS) entry which is preliminary data.</text>
</comment>
<dbReference type="InterPro" id="IPR006143">
    <property type="entry name" value="RND_pump_MFP"/>
</dbReference>
<evidence type="ECO:0000256" key="3">
    <source>
        <dbReference type="SAM" id="Phobius"/>
    </source>
</evidence>
<keyword evidence="7" id="KW-1185">Reference proteome</keyword>
<dbReference type="GO" id="GO:1990281">
    <property type="term" value="C:efflux pump complex"/>
    <property type="evidence" value="ECO:0007669"/>
    <property type="project" value="TreeGrafter"/>
</dbReference>
<keyword evidence="3" id="KW-0812">Transmembrane</keyword>
<evidence type="ECO:0000313" key="6">
    <source>
        <dbReference type="EMBL" id="OAT79844.1"/>
    </source>
</evidence>
<reference evidence="6 7" key="1">
    <citation type="submission" date="2016-04" db="EMBL/GenBank/DDBJ databases">
        <authorList>
            <person name="Evans L.H."/>
            <person name="Alamgir A."/>
            <person name="Owens N."/>
            <person name="Weber N.D."/>
            <person name="Virtaneva K."/>
            <person name="Barbian K."/>
            <person name="Babar A."/>
            <person name="Rosenke K."/>
        </authorList>
    </citation>
    <scope>NUCLEOTIDE SEQUENCE [LARGE SCALE GENOMIC DNA]</scope>
    <source>
        <strain evidence="6 7">LMa1</strain>
    </source>
</reference>
<proteinExistence type="inferred from homology"/>
<dbReference type="AlphaFoldDB" id="A0A1B7LBJ4"/>
<evidence type="ECO:0000256" key="1">
    <source>
        <dbReference type="ARBA" id="ARBA00009477"/>
    </source>
</evidence>
<name>A0A1B7LBJ4_9FIRM</name>
<feature type="domain" description="CusB-like beta-barrel" evidence="4">
    <location>
        <begin position="284"/>
        <end position="355"/>
    </location>
</feature>
<feature type="transmembrane region" description="Helical" evidence="3">
    <location>
        <begin position="20"/>
        <end position="38"/>
    </location>
</feature>
<dbReference type="Proteomes" id="UP000078532">
    <property type="component" value="Unassembled WGS sequence"/>
</dbReference>
<dbReference type="PANTHER" id="PTHR30469:SF33">
    <property type="entry name" value="SLR1207 PROTEIN"/>
    <property type="match status" value="1"/>
</dbReference>
<sequence length="433" mass="44367">MPPAGGDAVHSKNGGRARKVIIAVVAVLVVVAAGLAITHGKKPAAVDQAAAGTLTVSTAKAETGYLSNDTVVSGKLEAVQSSEVVAKMPGKVAAVFVDVGSTVQAGQPLVQLDNKDLQDRVSQAQSGVSQAQAAVDQAQAGVQAAQAGAGTAQAALATARANYAVAQANYQRGQQLLAAGAIPQADFERLYELPYEKAKQDVENSAPSGVASNQAQQAQAQAGLKTAQAGLQAAQAALALAQQALHDSVITAPFSGVITARLVDPGEMANGAVVSMVNLDKVVVKATVGEDVINQLKQGEKVQVKISAASGQPFTGVLTNISPAADPVTKAYPVKIEIDNANHILKPGMFAEVDLPRDRQKSLLVPRDAVVKDGDKSYVWVLKDGVVNRREVKTGDSDGTNIVITSGLTAGEDVVTAGQETLQDGARVTVKNG</sequence>
<dbReference type="FunFam" id="2.40.420.20:FF:000006">
    <property type="entry name" value="RND family efflux transporter MFP subunit"/>
    <property type="match status" value="1"/>
</dbReference>
<keyword evidence="3" id="KW-1133">Transmembrane helix</keyword>
<gene>
    <name evidence="6" type="ORF">A6M21_15365</name>
</gene>
<dbReference type="Gene3D" id="2.40.50.100">
    <property type="match status" value="1"/>
</dbReference>
<keyword evidence="3" id="KW-0472">Membrane</keyword>
<dbReference type="PANTHER" id="PTHR30469">
    <property type="entry name" value="MULTIDRUG RESISTANCE PROTEIN MDTA"/>
    <property type="match status" value="1"/>
</dbReference>
<dbReference type="Gene3D" id="2.40.30.170">
    <property type="match status" value="1"/>
</dbReference>
<evidence type="ECO:0000313" key="7">
    <source>
        <dbReference type="Proteomes" id="UP000078532"/>
    </source>
</evidence>
<comment type="similarity">
    <text evidence="1">Belongs to the membrane fusion protein (MFP) (TC 8.A.1) family.</text>
</comment>
<dbReference type="Pfam" id="PF25989">
    <property type="entry name" value="YknX_C"/>
    <property type="match status" value="1"/>
</dbReference>
<accession>A0A1B7LBJ4</accession>
<dbReference type="GO" id="GO:0015562">
    <property type="term" value="F:efflux transmembrane transporter activity"/>
    <property type="evidence" value="ECO:0007669"/>
    <property type="project" value="TreeGrafter"/>
</dbReference>
<feature type="domain" description="YknX-like C-terminal permuted SH3-like" evidence="5">
    <location>
        <begin position="363"/>
        <end position="430"/>
    </location>
</feature>
<dbReference type="Pfam" id="PF25954">
    <property type="entry name" value="Beta-barrel_RND_2"/>
    <property type="match status" value="1"/>
</dbReference>
<dbReference type="STRING" id="1838280.A6M21_15365"/>
<dbReference type="EMBL" id="LYVF01000192">
    <property type="protein sequence ID" value="OAT79844.1"/>
    <property type="molecule type" value="Genomic_DNA"/>
</dbReference>
<evidence type="ECO:0000256" key="2">
    <source>
        <dbReference type="ARBA" id="ARBA00022448"/>
    </source>
</evidence>
<dbReference type="SUPFAM" id="SSF111369">
    <property type="entry name" value="HlyD-like secretion proteins"/>
    <property type="match status" value="2"/>
</dbReference>
<protein>
    <submittedName>
        <fullName evidence="6">Uncharacterized protein</fullName>
    </submittedName>
</protein>
<evidence type="ECO:0000259" key="4">
    <source>
        <dbReference type="Pfam" id="PF25954"/>
    </source>
</evidence>
<organism evidence="6 7">
    <name type="scientific">Desulfotomaculum copahuensis</name>
    <dbReference type="NCBI Taxonomy" id="1838280"/>
    <lineage>
        <taxon>Bacteria</taxon>
        <taxon>Bacillati</taxon>
        <taxon>Bacillota</taxon>
        <taxon>Clostridia</taxon>
        <taxon>Eubacteriales</taxon>
        <taxon>Desulfotomaculaceae</taxon>
        <taxon>Desulfotomaculum</taxon>
    </lineage>
</organism>
<keyword evidence="2" id="KW-0813">Transport</keyword>
<dbReference type="NCBIfam" id="TIGR01730">
    <property type="entry name" value="RND_mfp"/>
    <property type="match status" value="1"/>
</dbReference>
<evidence type="ECO:0000259" key="5">
    <source>
        <dbReference type="Pfam" id="PF25989"/>
    </source>
</evidence>
<dbReference type="Gene3D" id="2.40.420.20">
    <property type="match status" value="1"/>
</dbReference>
<dbReference type="InterPro" id="IPR058637">
    <property type="entry name" value="YknX-like_C"/>
</dbReference>
<dbReference type="InterPro" id="IPR058792">
    <property type="entry name" value="Beta-barrel_RND_2"/>
</dbReference>